<reference evidence="1" key="1">
    <citation type="journal article" date="2023" name="Science">
        <title>Genome structures resolve the early diversification of teleost fishes.</title>
        <authorList>
            <person name="Parey E."/>
            <person name="Louis A."/>
            <person name="Montfort J."/>
            <person name="Bouchez O."/>
            <person name="Roques C."/>
            <person name="Iampietro C."/>
            <person name="Lluch J."/>
            <person name="Castinel A."/>
            <person name="Donnadieu C."/>
            <person name="Desvignes T."/>
            <person name="Floi Bucao C."/>
            <person name="Jouanno E."/>
            <person name="Wen M."/>
            <person name="Mejri S."/>
            <person name="Dirks R."/>
            <person name="Jansen H."/>
            <person name="Henkel C."/>
            <person name="Chen W.J."/>
            <person name="Zahm M."/>
            <person name="Cabau C."/>
            <person name="Klopp C."/>
            <person name="Thompson A.W."/>
            <person name="Robinson-Rechavi M."/>
            <person name="Braasch I."/>
            <person name="Lecointre G."/>
            <person name="Bobe J."/>
            <person name="Postlethwait J.H."/>
            <person name="Berthelot C."/>
            <person name="Roest Crollius H."/>
            <person name="Guiguen Y."/>
        </authorList>
    </citation>
    <scope>NUCLEOTIDE SEQUENCE</scope>
    <source>
        <strain evidence="1">NC1722</strain>
    </source>
</reference>
<name>A0AAD7WFZ8_9TELE</name>
<evidence type="ECO:0000313" key="2">
    <source>
        <dbReference type="Proteomes" id="UP001221898"/>
    </source>
</evidence>
<dbReference type="EMBL" id="JAINUG010000118">
    <property type="protein sequence ID" value="KAJ8395235.1"/>
    <property type="molecule type" value="Genomic_DNA"/>
</dbReference>
<sequence length="89" mass="9451">MELSQALVAKTMENLRESYRRTSLTNRLLEATGGIAYRCQEPAANFCQGAQLEGACVPSARIALQKRNEMLSRATAAPLGPAVASAPTG</sequence>
<gene>
    <name evidence="1" type="ORF">AAFF_G00034370</name>
</gene>
<evidence type="ECO:0000313" key="1">
    <source>
        <dbReference type="EMBL" id="KAJ8395235.1"/>
    </source>
</evidence>
<comment type="caution">
    <text evidence="1">The sequence shown here is derived from an EMBL/GenBank/DDBJ whole genome shotgun (WGS) entry which is preliminary data.</text>
</comment>
<proteinExistence type="predicted"/>
<organism evidence="1 2">
    <name type="scientific">Aldrovandia affinis</name>
    <dbReference type="NCBI Taxonomy" id="143900"/>
    <lineage>
        <taxon>Eukaryota</taxon>
        <taxon>Metazoa</taxon>
        <taxon>Chordata</taxon>
        <taxon>Craniata</taxon>
        <taxon>Vertebrata</taxon>
        <taxon>Euteleostomi</taxon>
        <taxon>Actinopterygii</taxon>
        <taxon>Neopterygii</taxon>
        <taxon>Teleostei</taxon>
        <taxon>Notacanthiformes</taxon>
        <taxon>Halosauridae</taxon>
        <taxon>Aldrovandia</taxon>
    </lineage>
</organism>
<dbReference type="AlphaFoldDB" id="A0AAD7WFZ8"/>
<dbReference type="Proteomes" id="UP001221898">
    <property type="component" value="Unassembled WGS sequence"/>
</dbReference>
<accession>A0AAD7WFZ8</accession>
<protein>
    <submittedName>
        <fullName evidence="1">Uncharacterized protein</fullName>
    </submittedName>
</protein>
<keyword evidence="2" id="KW-1185">Reference proteome</keyword>